<evidence type="ECO:0008006" key="11">
    <source>
        <dbReference type="Google" id="ProtNLM"/>
    </source>
</evidence>
<keyword evidence="5" id="KW-0378">Hydrolase</keyword>
<dbReference type="Proteomes" id="UP000682877">
    <property type="component" value="Chromosome 1"/>
</dbReference>
<evidence type="ECO:0000256" key="7">
    <source>
        <dbReference type="ARBA" id="ARBA00023098"/>
    </source>
</evidence>
<evidence type="ECO:0000256" key="8">
    <source>
        <dbReference type="ARBA" id="ARBA00023180"/>
    </source>
</evidence>
<reference evidence="9" key="1">
    <citation type="submission" date="2021-01" db="EMBL/GenBank/DDBJ databases">
        <authorList>
            <person name="Bezrukov I."/>
        </authorList>
    </citation>
    <scope>NUCLEOTIDE SEQUENCE</scope>
</reference>
<name>A0A8S1ZGI6_ARAAE</name>
<evidence type="ECO:0000256" key="1">
    <source>
        <dbReference type="ARBA" id="ARBA00004613"/>
    </source>
</evidence>
<dbReference type="AlphaFoldDB" id="A0A8S1ZGI6"/>
<dbReference type="GO" id="GO:0016042">
    <property type="term" value="P:lipid catabolic process"/>
    <property type="evidence" value="ECO:0007669"/>
    <property type="project" value="UniProtKB-KW"/>
</dbReference>
<keyword evidence="3" id="KW-0964">Secreted</keyword>
<evidence type="ECO:0000256" key="4">
    <source>
        <dbReference type="ARBA" id="ARBA00022729"/>
    </source>
</evidence>
<dbReference type="PANTHER" id="PTHR22835">
    <property type="entry name" value="ZINC FINGER FYVE DOMAIN CONTAINING PROTEIN"/>
    <property type="match status" value="1"/>
</dbReference>
<evidence type="ECO:0000313" key="9">
    <source>
        <dbReference type="EMBL" id="CAE5958752.1"/>
    </source>
</evidence>
<sequence length="1208" mass="133904">MGGRTFLVPGNFPVGCSATYLTLNRTSNKEEYDPLTGCLTWLNDFSEYYNEQLQAELNRLRKLYPHVKIIYGFMDRPLSACCGLGGPYNFTLSKKCGSAEVTYCSDPSNSETPCRNFKSIISFGDSIADTGNLVGLSNRNNLPVTAFSPYGETFFHHPTGRSCDGRIIMDFIAEFVGLPYVPPYFGSKNGNFDKGVNFAVAGATALESSFLMKRGIHPHTNVSLGVQLKSFKKSLPNICGSPSDCRDMIGNALILMGEIGGNDYNFPFFERKPIKEVKELVPFVIATISSSITELIGMGAKTFLVPGEFPIGCSVVYLTLYQTSNKEEYDPLTGCLKWLNKFGEYHSQQLKTELDRLRKLNPHVNIIYADYYNALLRLFKEPAKFGFMDRPLHACCGIGGPYNFNFTRKCGSVGVESCKDPSKYVGWDGVHMTEAAYKWIADGILKGPIEREGEQPSSLSIASPDSLLAMKLVSFLLSTLLVTSVNSQTQCRNFKSIISFGDSIADTGNLLDLSDPNDLPASAFPPYGETFFHHPTGRYSDGRLIIDFIAEFLGFPLVPPFYGSQNANFEKGVNFAVAGATALDTSFLEERGIHSDITNVSLSVQLRSFTESLPNLCGSPSDCRDMIENALILMGEIGGNDFNFALFQRKAIEEVEELVPFVVTAISLAITELVCMGGRTFLVPGNFPLGCSASYLTLYQTSNKEEYDPLTGCLTWLNDFSEYYNEQLQKELNRLKELYPHVNIIYADYYNALLRLFQEPVKFGFIKRPLPACCGLGGSYNFNFSRRCGSVGVEYCNDPSKYVNWDGIHMTEAAYRWISEGLLKGPYAIPPFNWSCLSSEIMNKNSETQCREFKSIISFGDSIADTGNLLGLSDPNDLPHMAFPPYGETFFHHPTGRFSNGRLIIDFIAEFLGLPLVPPFYGSQNANFEKGVNFAVGGATALERSFLEEKGIHFPYTNVSLGVQLNSFKESLPSICGSPSDCRDMIENALILLGEIGGNDYNYAFFVDKSIEEIKELTPLVITTISSAITELIGMGGRTFLVPGEFPVGCSVFYLTSHQTSNKEDYDPLTGCLTWMNKFGENHGEQLRAELNRLQKLYPHVNIIYADYYNALLRLYQEPSKFGFMDRPLSACCGGGGPYNYTVGRKCGTDIVESCEDPSKYIAWDGVHMTEAAYRLMAEGILKGPYAIPPFDWSCLSSGIKNSRSSDA</sequence>
<dbReference type="InterPro" id="IPR036514">
    <property type="entry name" value="SGNH_hydro_sf"/>
</dbReference>
<evidence type="ECO:0000256" key="5">
    <source>
        <dbReference type="ARBA" id="ARBA00022801"/>
    </source>
</evidence>
<accession>A0A8S1ZGI6</accession>
<proteinExistence type="inferred from homology"/>
<dbReference type="Gene3D" id="3.40.50.1110">
    <property type="entry name" value="SGNH hydrolase"/>
    <property type="match status" value="4"/>
</dbReference>
<evidence type="ECO:0000256" key="2">
    <source>
        <dbReference type="ARBA" id="ARBA00008668"/>
    </source>
</evidence>
<evidence type="ECO:0000313" key="10">
    <source>
        <dbReference type="Proteomes" id="UP000682877"/>
    </source>
</evidence>
<organism evidence="9 10">
    <name type="scientific">Arabidopsis arenosa</name>
    <name type="common">Sand rock-cress</name>
    <name type="synonym">Cardaminopsis arenosa</name>
    <dbReference type="NCBI Taxonomy" id="38785"/>
    <lineage>
        <taxon>Eukaryota</taxon>
        <taxon>Viridiplantae</taxon>
        <taxon>Streptophyta</taxon>
        <taxon>Embryophyta</taxon>
        <taxon>Tracheophyta</taxon>
        <taxon>Spermatophyta</taxon>
        <taxon>Magnoliopsida</taxon>
        <taxon>eudicotyledons</taxon>
        <taxon>Gunneridae</taxon>
        <taxon>Pentapetalae</taxon>
        <taxon>rosids</taxon>
        <taxon>malvids</taxon>
        <taxon>Brassicales</taxon>
        <taxon>Brassicaceae</taxon>
        <taxon>Camelineae</taxon>
        <taxon>Arabidopsis</taxon>
    </lineage>
</organism>
<keyword evidence="8" id="KW-0325">Glycoprotein</keyword>
<dbReference type="InterPro" id="IPR035669">
    <property type="entry name" value="SGNH_plant_lipase-like"/>
</dbReference>
<keyword evidence="7" id="KW-0443">Lipid metabolism</keyword>
<dbReference type="Pfam" id="PF00657">
    <property type="entry name" value="Lipase_GDSL"/>
    <property type="match status" value="3"/>
</dbReference>
<dbReference type="CDD" id="cd01837">
    <property type="entry name" value="SGNH_plant_lipase_like"/>
    <property type="match status" value="3"/>
</dbReference>
<dbReference type="EMBL" id="LR999451">
    <property type="protein sequence ID" value="CAE5958752.1"/>
    <property type="molecule type" value="Genomic_DNA"/>
</dbReference>
<comment type="similarity">
    <text evidence="2">Belongs to the 'GDSL' lipolytic enzyme family.</text>
</comment>
<dbReference type="InterPro" id="IPR001087">
    <property type="entry name" value="GDSL"/>
</dbReference>
<keyword evidence="6" id="KW-0442">Lipid degradation</keyword>
<evidence type="ECO:0000256" key="6">
    <source>
        <dbReference type="ARBA" id="ARBA00022963"/>
    </source>
</evidence>
<dbReference type="FunFam" id="3.40.50.1110:FF:000024">
    <property type="entry name" value="GDSL esterase/lipase At1g31550"/>
    <property type="match status" value="2"/>
</dbReference>
<comment type="subcellular location">
    <subcellularLocation>
        <location evidence="1">Secreted</location>
    </subcellularLocation>
</comment>
<evidence type="ECO:0000256" key="3">
    <source>
        <dbReference type="ARBA" id="ARBA00022525"/>
    </source>
</evidence>
<protein>
    <recommendedName>
        <fullName evidence="11">GDSL esterase/lipase</fullName>
    </recommendedName>
</protein>
<keyword evidence="4" id="KW-0732">Signal</keyword>
<dbReference type="PANTHER" id="PTHR22835:SF678">
    <property type="entry name" value="SINAPINE ESTERASE"/>
    <property type="match status" value="1"/>
</dbReference>
<dbReference type="SUPFAM" id="SSF52266">
    <property type="entry name" value="SGNH hydrolase"/>
    <property type="match status" value="3"/>
</dbReference>
<dbReference type="GO" id="GO:0016788">
    <property type="term" value="F:hydrolase activity, acting on ester bonds"/>
    <property type="evidence" value="ECO:0007669"/>
    <property type="project" value="InterPro"/>
</dbReference>
<dbReference type="FunFam" id="3.40.50.1110:FF:000003">
    <property type="entry name" value="GDSL esterase/lipase APG"/>
    <property type="match status" value="1"/>
</dbReference>
<keyword evidence="10" id="KW-1185">Reference proteome</keyword>
<gene>
    <name evidence="9" type="ORF">AARE701A_LOCUS2328</name>
</gene>
<dbReference type="GO" id="GO:0005576">
    <property type="term" value="C:extracellular region"/>
    <property type="evidence" value="ECO:0007669"/>
    <property type="project" value="UniProtKB-SubCell"/>
</dbReference>